<dbReference type="InterPro" id="IPR011735">
    <property type="entry name" value="WlaTC/HtrL_glycosyltransf"/>
</dbReference>
<evidence type="ECO:0008006" key="4">
    <source>
        <dbReference type="Google" id="ProtNLM"/>
    </source>
</evidence>
<evidence type="ECO:0000313" key="3">
    <source>
        <dbReference type="Proteomes" id="UP001217089"/>
    </source>
</evidence>
<organism evidence="2 3">
    <name type="scientific">Tegillarca granosa</name>
    <name type="common">Malaysian cockle</name>
    <name type="synonym">Anadara granosa</name>
    <dbReference type="NCBI Taxonomy" id="220873"/>
    <lineage>
        <taxon>Eukaryota</taxon>
        <taxon>Metazoa</taxon>
        <taxon>Spiralia</taxon>
        <taxon>Lophotrochozoa</taxon>
        <taxon>Mollusca</taxon>
        <taxon>Bivalvia</taxon>
        <taxon>Autobranchia</taxon>
        <taxon>Pteriomorphia</taxon>
        <taxon>Arcoida</taxon>
        <taxon>Arcoidea</taxon>
        <taxon>Arcidae</taxon>
        <taxon>Tegillarca</taxon>
    </lineage>
</organism>
<dbReference type="Pfam" id="PF09612">
    <property type="entry name" value="HtrL_YibB"/>
    <property type="match status" value="1"/>
</dbReference>
<protein>
    <recommendedName>
        <fullName evidence="4">Capsid protein</fullName>
    </recommendedName>
</protein>
<dbReference type="Proteomes" id="UP001217089">
    <property type="component" value="Unassembled WGS sequence"/>
</dbReference>
<comment type="caution">
    <text evidence="2">The sequence shown here is derived from an EMBL/GenBank/DDBJ whole genome shotgun (WGS) entry which is preliminary data.</text>
</comment>
<evidence type="ECO:0000256" key="1">
    <source>
        <dbReference type="SAM" id="MobiDB-lite"/>
    </source>
</evidence>
<feature type="region of interest" description="Disordered" evidence="1">
    <location>
        <begin position="68"/>
        <end position="88"/>
    </location>
</feature>
<accession>A0ABQ9FWU7</accession>
<keyword evidence="3" id="KW-1185">Reference proteome</keyword>
<sequence>MGSAYRRAMDRRVVKLRNETVTERGRKFQTMLISQIQNDTSSVFMDMLKKSTKILTTNKMISETIKNTKVPTSTRKQEPKKNLNIRNNSTKNSVFDTVTENMTIVTAYFNLGTFQKGYGSTFTSKLYFTVDKNIRISRQSTVYSQPGYPKHHPNTVIPAYSSAQHAKYAVVADAVRQKYFNTEFYAWLDIGYFRDIVSSKTYFRLDAPSDIDRTKLAMNRVYWRSFSKKPFNIMRQNVVWVGGGMFIGTKEIVLKFEKLYHKAVNYFLSKNLMNTDQQVIYSMYSDEGRAALKPDVELQLYIPTGNGNPWFYQGYLCRHALTNLTIT</sequence>
<dbReference type="EMBL" id="JARBDR010000018">
    <property type="protein sequence ID" value="KAJ8321727.1"/>
    <property type="molecule type" value="Genomic_DNA"/>
</dbReference>
<evidence type="ECO:0000313" key="2">
    <source>
        <dbReference type="EMBL" id="KAJ8321727.1"/>
    </source>
</evidence>
<name>A0ABQ9FWU7_TEGGR</name>
<proteinExistence type="predicted"/>
<gene>
    <name evidence="2" type="ORF">KUTeg_000198</name>
</gene>
<reference evidence="2 3" key="1">
    <citation type="submission" date="2022-12" db="EMBL/GenBank/DDBJ databases">
        <title>Chromosome-level genome of Tegillarca granosa.</title>
        <authorList>
            <person name="Kim J."/>
        </authorList>
    </citation>
    <scope>NUCLEOTIDE SEQUENCE [LARGE SCALE GENOMIC DNA]</scope>
    <source>
        <strain evidence="2">Teg-2019</strain>
        <tissue evidence="2">Adductor muscle</tissue>
    </source>
</reference>